<dbReference type="EMBL" id="JAUQYP010000001">
    <property type="protein sequence ID" value="MDO8106260.1"/>
    <property type="molecule type" value="Genomic_DNA"/>
</dbReference>
<dbReference type="Pfam" id="PF12867">
    <property type="entry name" value="DinB_2"/>
    <property type="match status" value="1"/>
</dbReference>
<dbReference type="Proteomes" id="UP001232536">
    <property type="component" value="Unassembled WGS sequence"/>
</dbReference>
<feature type="domain" description="DinB-like" evidence="1">
    <location>
        <begin position="49"/>
        <end position="169"/>
    </location>
</feature>
<dbReference type="SUPFAM" id="SSF109854">
    <property type="entry name" value="DinB/YfiT-like putative metalloenzymes"/>
    <property type="match status" value="1"/>
</dbReference>
<evidence type="ECO:0000313" key="3">
    <source>
        <dbReference type="Proteomes" id="UP001232536"/>
    </source>
</evidence>
<accession>A0ABT9D610</accession>
<dbReference type="InterPro" id="IPR024775">
    <property type="entry name" value="DinB-like"/>
</dbReference>
<proteinExistence type="predicted"/>
<evidence type="ECO:0000313" key="2">
    <source>
        <dbReference type="EMBL" id="MDO8106260.1"/>
    </source>
</evidence>
<keyword evidence="3" id="KW-1185">Reference proteome</keyword>
<protein>
    <submittedName>
        <fullName evidence="2">DinB family protein</fullName>
    </submittedName>
</protein>
<dbReference type="RefSeq" id="WP_304599939.1">
    <property type="nucleotide sequence ID" value="NZ_JAUQYO010000001.1"/>
</dbReference>
<reference evidence="2 3" key="1">
    <citation type="submission" date="2023-07" db="EMBL/GenBank/DDBJ databases">
        <title>Description of novel actinomycetes strains, isolated from tidal flat sediment.</title>
        <authorList>
            <person name="Lu C."/>
        </authorList>
    </citation>
    <scope>NUCLEOTIDE SEQUENCE [LARGE SCALE GENOMIC DNA]</scope>
    <source>
        <strain evidence="2 3">SYSU T00b441</strain>
    </source>
</reference>
<comment type="caution">
    <text evidence="2">The sequence shown here is derived from an EMBL/GenBank/DDBJ whole genome shotgun (WGS) entry which is preliminary data.</text>
</comment>
<dbReference type="InterPro" id="IPR034660">
    <property type="entry name" value="DinB/YfiT-like"/>
</dbReference>
<gene>
    <name evidence="2" type="ORF">Q6348_03510</name>
</gene>
<sequence length="173" mass="19124">MSEIVPDTKDWTWVLERPCGECGFVAAGLAAPGIAGAVAASVPRWQAVLDRADVRRRPRPDVWSPLEYACHVRDVYRLFAARARLMLDRDGPTFENWDQDATALEERYGEQEPAVVSTELAAAGTEAARVFAAVPADAWQRVGLRSNGSHFTVETLGQYFVHDVVHHLHDVDG</sequence>
<dbReference type="Gene3D" id="1.20.120.450">
    <property type="entry name" value="dinb family like domain"/>
    <property type="match status" value="1"/>
</dbReference>
<name>A0ABT9D610_9CELL</name>
<organism evidence="2 3">
    <name type="scientific">Actinotalea lenta</name>
    <dbReference type="NCBI Taxonomy" id="3064654"/>
    <lineage>
        <taxon>Bacteria</taxon>
        <taxon>Bacillati</taxon>
        <taxon>Actinomycetota</taxon>
        <taxon>Actinomycetes</taxon>
        <taxon>Micrococcales</taxon>
        <taxon>Cellulomonadaceae</taxon>
        <taxon>Actinotalea</taxon>
    </lineage>
</organism>
<evidence type="ECO:0000259" key="1">
    <source>
        <dbReference type="Pfam" id="PF12867"/>
    </source>
</evidence>